<sequence length="251" mass="27173">MSAGEIKAGDIKLMGGTRCIREELLKDTSQHTCGFWSSMLLHVYATLHPTKTERGQPHIVTLVLFNDHPVLALDDLARDSVASQFQAERIGTPKEGTSEDETSDEAHDGGGTSGEEEESGADESEEAKGEDSKEHDSGDSDGDRAPSTSHVRPTATAGSCLTTDDVQGMLLDQRILFEMRLRTVKLKIMQHVSNEFKKLKDFISTIVPASGSTTTACATDVEPEPRLSDYGGFAGHHPSPDSIDEDMGIDR</sequence>
<keyword evidence="3" id="KW-1185">Reference proteome</keyword>
<organism evidence="2 3">
    <name type="scientific">Olea europaea subsp. europaea</name>
    <dbReference type="NCBI Taxonomy" id="158383"/>
    <lineage>
        <taxon>Eukaryota</taxon>
        <taxon>Viridiplantae</taxon>
        <taxon>Streptophyta</taxon>
        <taxon>Embryophyta</taxon>
        <taxon>Tracheophyta</taxon>
        <taxon>Spermatophyta</taxon>
        <taxon>Magnoliopsida</taxon>
        <taxon>eudicotyledons</taxon>
        <taxon>Gunneridae</taxon>
        <taxon>Pentapetalae</taxon>
        <taxon>asterids</taxon>
        <taxon>lamiids</taxon>
        <taxon>Lamiales</taxon>
        <taxon>Oleaceae</taxon>
        <taxon>Oleeae</taxon>
        <taxon>Olea</taxon>
    </lineage>
</organism>
<dbReference type="Proteomes" id="UP000594638">
    <property type="component" value="Unassembled WGS sequence"/>
</dbReference>
<evidence type="ECO:0000313" key="2">
    <source>
        <dbReference type="EMBL" id="CAA2952079.1"/>
    </source>
</evidence>
<dbReference type="AlphaFoldDB" id="A0A8S0PJM4"/>
<comment type="caution">
    <text evidence="2">The sequence shown here is derived from an EMBL/GenBank/DDBJ whole genome shotgun (WGS) entry which is preliminary data.</text>
</comment>
<dbReference type="Gramene" id="OE9A037153T1">
    <property type="protein sequence ID" value="OE9A037153C1"/>
    <property type="gene ID" value="OE9A037153"/>
</dbReference>
<dbReference type="EMBL" id="CACTIH010000080">
    <property type="protein sequence ID" value="CAA2952079.1"/>
    <property type="molecule type" value="Genomic_DNA"/>
</dbReference>
<gene>
    <name evidence="2" type="ORF">OLEA9_A037153</name>
</gene>
<protein>
    <submittedName>
        <fullName evidence="2">Uncharacterized protein</fullName>
    </submittedName>
</protein>
<name>A0A8S0PJM4_OLEEU</name>
<evidence type="ECO:0000313" key="3">
    <source>
        <dbReference type="Proteomes" id="UP000594638"/>
    </source>
</evidence>
<evidence type="ECO:0000256" key="1">
    <source>
        <dbReference type="SAM" id="MobiDB-lite"/>
    </source>
</evidence>
<reference evidence="2 3" key="1">
    <citation type="submission" date="2019-12" db="EMBL/GenBank/DDBJ databases">
        <authorList>
            <person name="Alioto T."/>
            <person name="Alioto T."/>
            <person name="Gomez Garrido J."/>
        </authorList>
    </citation>
    <scope>NUCLEOTIDE SEQUENCE [LARGE SCALE GENOMIC DNA]</scope>
</reference>
<feature type="region of interest" description="Disordered" evidence="1">
    <location>
        <begin position="85"/>
        <end position="160"/>
    </location>
</feature>
<feature type="compositionally biased region" description="Polar residues" evidence="1">
    <location>
        <begin position="146"/>
        <end position="160"/>
    </location>
</feature>
<feature type="compositionally biased region" description="Acidic residues" evidence="1">
    <location>
        <begin position="242"/>
        <end position="251"/>
    </location>
</feature>
<accession>A0A8S0PJM4</accession>
<feature type="compositionally biased region" description="Basic and acidic residues" evidence="1">
    <location>
        <begin position="126"/>
        <end position="144"/>
    </location>
</feature>
<feature type="compositionally biased region" description="Acidic residues" evidence="1">
    <location>
        <begin position="114"/>
        <end position="125"/>
    </location>
</feature>
<feature type="region of interest" description="Disordered" evidence="1">
    <location>
        <begin position="222"/>
        <end position="251"/>
    </location>
</feature>
<proteinExistence type="predicted"/>